<keyword evidence="3" id="KW-1185">Reference proteome</keyword>
<comment type="caution">
    <text evidence="2">The sequence shown here is derived from an EMBL/GenBank/DDBJ whole genome shotgun (WGS) entry which is preliminary data.</text>
</comment>
<name>A0ABS8C358_9ALTE</name>
<dbReference type="Proteomes" id="UP000633814">
    <property type="component" value="Unassembled WGS sequence"/>
</dbReference>
<protein>
    <submittedName>
        <fullName evidence="2">GNAT family N-acetyltransferase</fullName>
    </submittedName>
</protein>
<evidence type="ECO:0000259" key="1">
    <source>
        <dbReference type="Pfam" id="PF13480"/>
    </source>
</evidence>
<accession>A0ABS8C358</accession>
<dbReference type="Gene3D" id="3.40.630.30">
    <property type="match status" value="1"/>
</dbReference>
<evidence type="ECO:0000313" key="3">
    <source>
        <dbReference type="Proteomes" id="UP000633814"/>
    </source>
</evidence>
<dbReference type="Pfam" id="PF13480">
    <property type="entry name" value="Acetyltransf_6"/>
    <property type="match status" value="1"/>
</dbReference>
<evidence type="ECO:0000313" key="2">
    <source>
        <dbReference type="EMBL" id="MCB5226717.1"/>
    </source>
</evidence>
<dbReference type="EMBL" id="JAEINI020000004">
    <property type="protein sequence ID" value="MCB5226717.1"/>
    <property type="molecule type" value="Genomic_DNA"/>
</dbReference>
<dbReference type="SUPFAM" id="SSF55729">
    <property type="entry name" value="Acyl-CoA N-acyltransferases (Nat)"/>
    <property type="match status" value="1"/>
</dbReference>
<dbReference type="RefSeq" id="WP_226750812.1">
    <property type="nucleotide sequence ID" value="NZ_JAEINI020000004.1"/>
</dbReference>
<gene>
    <name evidence="2" type="ORF">JAO78_007780</name>
</gene>
<dbReference type="InterPro" id="IPR038740">
    <property type="entry name" value="BioF2-like_GNAT_dom"/>
</dbReference>
<feature type="domain" description="BioF2-like acetyltransferase" evidence="1">
    <location>
        <begin position="178"/>
        <end position="321"/>
    </location>
</feature>
<sequence>MINITVFKTKIELDSFLTDSDLSLIANHSIHVSKSWLSCWCKYFLGVHDLLFFCIHRYGNNIIAVYPLYLKKIALGFELRFIGSGESEISEVSSEFQDFIINSQYLDESLRIFTNQVKKLKNCCKVSFEHVLPDSNCLHWLKSVKKTFWFLQYNSHSYRFTVKIQNNTHEQINALVQTTLRRQARRFVERNDVRISYCQNTKEIQHFMSLLADIHTSQWKSRGKLGAFITSQFNDFHNELAQILLKEKRLLLFKIVCQDFCVAVFYGFYYQETLYYYQSGISEKSPLLNTGVAMHIIAMDHARNHNVKFYDLMAGKLQSYKSHYTKPCTEVLSVSYTSYKLFFIQSIKKATNLVAKTLNSIIKD</sequence>
<dbReference type="InterPro" id="IPR016181">
    <property type="entry name" value="Acyl_CoA_acyltransferase"/>
</dbReference>
<reference evidence="2 3" key="1">
    <citation type="submission" date="2021-10" db="EMBL/GenBank/DDBJ databases">
        <title>Alishewanella koreense sp. nov. isolated from seawater of southwestern coast in South Korea and the proposal for the reclassification of Rheinheimera perlucida and Rheinheimera tuosuensis as Arsukibacterium perlucida and Arsukibacterium tuosuensis.</title>
        <authorList>
            <person name="Kim K.H."/>
            <person name="Ruan W."/>
            <person name="Kim K.R."/>
            <person name="Baek J.H."/>
            <person name="Jeon C.O."/>
        </authorList>
    </citation>
    <scope>NUCLEOTIDE SEQUENCE [LARGE SCALE GENOMIC DNA]</scope>
    <source>
        <strain evidence="2 3">16-MA</strain>
    </source>
</reference>
<proteinExistence type="predicted"/>
<organism evidence="2 3">
    <name type="scientific">Alishewanella maricola</name>
    <dbReference type="NCBI Taxonomy" id="2795740"/>
    <lineage>
        <taxon>Bacteria</taxon>
        <taxon>Pseudomonadati</taxon>
        <taxon>Pseudomonadota</taxon>
        <taxon>Gammaproteobacteria</taxon>
        <taxon>Alteromonadales</taxon>
        <taxon>Alteromonadaceae</taxon>
        <taxon>Alishewanella</taxon>
    </lineage>
</organism>